<evidence type="ECO:0000313" key="2">
    <source>
        <dbReference type="Proteomes" id="UP000309997"/>
    </source>
</evidence>
<name>A0ACC4ASI3_POPAL</name>
<comment type="caution">
    <text evidence="1">The sequence shown here is derived from an EMBL/GenBank/DDBJ whole genome shotgun (WGS) entry which is preliminary data.</text>
</comment>
<organism evidence="1 2">
    <name type="scientific">Populus alba</name>
    <name type="common">White poplar</name>
    <dbReference type="NCBI Taxonomy" id="43335"/>
    <lineage>
        <taxon>Eukaryota</taxon>
        <taxon>Viridiplantae</taxon>
        <taxon>Streptophyta</taxon>
        <taxon>Embryophyta</taxon>
        <taxon>Tracheophyta</taxon>
        <taxon>Spermatophyta</taxon>
        <taxon>Magnoliopsida</taxon>
        <taxon>eudicotyledons</taxon>
        <taxon>Gunneridae</taxon>
        <taxon>Pentapetalae</taxon>
        <taxon>rosids</taxon>
        <taxon>fabids</taxon>
        <taxon>Malpighiales</taxon>
        <taxon>Salicaceae</taxon>
        <taxon>Saliceae</taxon>
        <taxon>Populus</taxon>
    </lineage>
</organism>
<reference evidence="1 2" key="1">
    <citation type="journal article" date="2024" name="Plant Biotechnol. J.">
        <title>Genome and CRISPR/Cas9 system of a widespread forest tree (Populus alba) in the world.</title>
        <authorList>
            <person name="Liu Y.J."/>
            <person name="Jiang P.F."/>
            <person name="Han X.M."/>
            <person name="Li X.Y."/>
            <person name="Wang H.M."/>
            <person name="Wang Y.J."/>
            <person name="Wang X.X."/>
            <person name="Zeng Q.Y."/>
        </authorList>
    </citation>
    <scope>NUCLEOTIDE SEQUENCE [LARGE SCALE GENOMIC DNA]</scope>
    <source>
        <strain evidence="2">cv. PAL-ZL1</strain>
    </source>
</reference>
<proteinExistence type="predicted"/>
<gene>
    <name evidence="1" type="ORF">D5086_028859</name>
</gene>
<protein>
    <submittedName>
        <fullName evidence="1">Uncharacterized protein</fullName>
    </submittedName>
</protein>
<sequence length="184" mass="20601">MYLESPAGVGFFYSANQSFYNLENDTITAQDNFVFLQNWFLKFPEYKNRDLFITGESYAGLKFNLKGVALGNPLLEFSTDFNSEGDFYWSHGLISNPTYELLSAVCNTSQLWRERLGASLSASCLEVVDQLNAEIPDVIDTYYVTGNVCLSSGESETLLGVHNHPLSPRFQSFSSDQSLHDALS</sequence>
<keyword evidence="2" id="KW-1185">Reference proteome</keyword>
<accession>A0ACC4ASI3</accession>
<evidence type="ECO:0000313" key="1">
    <source>
        <dbReference type="EMBL" id="KAL3568969.1"/>
    </source>
</evidence>
<dbReference type="EMBL" id="RCHU02000016">
    <property type="protein sequence ID" value="KAL3568969.1"/>
    <property type="molecule type" value="Genomic_DNA"/>
</dbReference>
<dbReference type="Proteomes" id="UP000309997">
    <property type="component" value="Unassembled WGS sequence"/>
</dbReference>